<gene>
    <name evidence="2" type="ORF">JHU38_02255</name>
</gene>
<reference evidence="2 3" key="1">
    <citation type="submission" date="2021-01" db="EMBL/GenBank/DDBJ databases">
        <title>Prevotella A2931 sp. nov.</title>
        <authorList>
            <person name="Buhl M."/>
            <person name="Oberhettinger P."/>
        </authorList>
    </citation>
    <scope>NUCLEOTIDE SEQUENCE [LARGE SCALE GENOMIC DNA]</scope>
    <source>
        <strain evidence="2 3">A2931</strain>
    </source>
</reference>
<name>A0ABS3M350_9BACT</name>
<evidence type="ECO:0000313" key="2">
    <source>
        <dbReference type="EMBL" id="MBO1362610.1"/>
    </source>
</evidence>
<proteinExistence type="predicted"/>
<dbReference type="PROSITE" id="PS51257">
    <property type="entry name" value="PROKAR_LIPOPROTEIN"/>
    <property type="match status" value="1"/>
</dbReference>
<accession>A0ABS3M350</accession>
<evidence type="ECO:0000256" key="1">
    <source>
        <dbReference type="SAM" id="SignalP"/>
    </source>
</evidence>
<keyword evidence="3" id="KW-1185">Reference proteome</keyword>
<organism evidence="2 3">
    <name type="scientific">Prevotella illustrans</name>
    <dbReference type="NCBI Taxonomy" id="2800387"/>
    <lineage>
        <taxon>Bacteria</taxon>
        <taxon>Pseudomonadati</taxon>
        <taxon>Bacteroidota</taxon>
        <taxon>Bacteroidia</taxon>
        <taxon>Bacteroidales</taxon>
        <taxon>Prevotellaceae</taxon>
        <taxon>Prevotella</taxon>
    </lineage>
</organism>
<evidence type="ECO:0008006" key="4">
    <source>
        <dbReference type="Google" id="ProtNLM"/>
    </source>
</evidence>
<dbReference type="EMBL" id="JAERMS010000004">
    <property type="protein sequence ID" value="MBO1362610.1"/>
    <property type="molecule type" value="Genomic_DNA"/>
</dbReference>
<dbReference type="Proteomes" id="UP000664265">
    <property type="component" value="Unassembled WGS sequence"/>
</dbReference>
<feature type="chain" id="PRO_5047408043" description="Lipoprotein" evidence="1">
    <location>
        <begin position="19"/>
        <end position="513"/>
    </location>
</feature>
<keyword evidence="1" id="KW-0732">Signal</keyword>
<dbReference type="Pfam" id="PF16407">
    <property type="entry name" value="PKD_2"/>
    <property type="match status" value="1"/>
</dbReference>
<comment type="caution">
    <text evidence="2">The sequence shown here is derived from an EMBL/GenBank/DDBJ whole genome shotgun (WGS) entry which is preliminary data.</text>
</comment>
<dbReference type="RefSeq" id="WP_107582644.1">
    <property type="nucleotide sequence ID" value="NZ_JAERMS010000004.1"/>
</dbReference>
<evidence type="ECO:0000313" key="3">
    <source>
        <dbReference type="Proteomes" id="UP000664265"/>
    </source>
</evidence>
<protein>
    <recommendedName>
        <fullName evidence="4">Lipoprotein</fullName>
    </recommendedName>
</protein>
<sequence>MKKTILFIFILMSLAACVKDDSTYGNDQIYIRITGLSDSYHVTSFTNAPFSVAPTVESSFAENDLEYKWFYFKPQKTSQIVDGKYMEIHAKKIADTRQLDYHVALSDGTYVFVLVVTSKSTGYSRNVKTSVHVASLLAKGFVILKETADGNTDYDVYNNDKGELINDVLTKVQGKPLLGKPRALDVNYGKEYLDQETGRKESANLICVTTEADKVAWIRAMDGEIVMDNSNCFYETVTGVIPYRSFSGMFNSFYVTGNGIYGAGHGGFAGGSGIFGPLSGNGGSTHVITIPSLFSGMLFWNEQQHAIQFTDYNNGNHAIESTAEGYTVINPDYDCLSCGVSCAGGETIYFLLQRRDNPSQKRLYYIACPNRTPTLTQVRTLDPDTHFSKATCRAVNANIAVIAYGVDANKVYSFDLAGTSPEKELLFSGLPSDEQITYLSNRYLKGDDGFDYLIVGTQKDNTYKLRMYKIVGGEPDGAPAIVIEGKGKLKGVDYLSPTVGADDAYQMAPTLDQ</sequence>
<dbReference type="InterPro" id="IPR032183">
    <property type="entry name" value="PKD-like"/>
</dbReference>
<feature type="signal peptide" evidence="1">
    <location>
        <begin position="1"/>
        <end position="18"/>
    </location>
</feature>